<organism evidence="3 4">
    <name type="scientific">Saccharopolyspora thermophila</name>
    <dbReference type="NCBI Taxonomy" id="89367"/>
    <lineage>
        <taxon>Bacteria</taxon>
        <taxon>Bacillati</taxon>
        <taxon>Actinomycetota</taxon>
        <taxon>Actinomycetes</taxon>
        <taxon>Pseudonocardiales</taxon>
        <taxon>Pseudonocardiaceae</taxon>
        <taxon>Saccharopolyspora</taxon>
    </lineage>
</organism>
<protein>
    <submittedName>
        <fullName evidence="3">Uncharacterized protein</fullName>
    </submittedName>
</protein>
<evidence type="ECO:0000313" key="3">
    <source>
        <dbReference type="EMBL" id="GGJ03687.1"/>
    </source>
</evidence>
<keyword evidence="5" id="KW-1185">Reference proteome</keyword>
<dbReference type="EMBL" id="BAAAHC010000007">
    <property type="protein sequence ID" value="GAA0516101.1"/>
    <property type="molecule type" value="Genomic_DNA"/>
</dbReference>
<keyword evidence="1" id="KW-1133">Transmembrane helix</keyword>
<proteinExistence type="predicted"/>
<evidence type="ECO:0000313" key="4">
    <source>
        <dbReference type="Proteomes" id="UP000597989"/>
    </source>
</evidence>
<dbReference type="EMBL" id="BMMT01000022">
    <property type="protein sequence ID" value="GGJ03687.1"/>
    <property type="molecule type" value="Genomic_DNA"/>
</dbReference>
<sequence>MSSPVSAGIGAGPRVHITKKETMRVKTLGILIAGALLATLFVEARTRYESTDRVSTDLMADLNDSIQQLWWGVIR</sequence>
<reference evidence="3" key="3">
    <citation type="submission" date="2020-09" db="EMBL/GenBank/DDBJ databases">
        <authorList>
            <person name="Sun Q."/>
            <person name="Zhou Y."/>
        </authorList>
    </citation>
    <scope>NUCLEOTIDE SEQUENCE</scope>
    <source>
        <strain evidence="3">CGMCC 4.7206</strain>
    </source>
</reference>
<gene>
    <name evidence="2" type="ORF">GCM10009545_17750</name>
    <name evidence="3" type="ORF">GCM10011581_45930</name>
</gene>
<comment type="caution">
    <text evidence="3">The sequence shown here is derived from an EMBL/GenBank/DDBJ whole genome shotgun (WGS) entry which is preliminary data.</text>
</comment>
<reference evidence="3 4" key="1">
    <citation type="journal article" date="2014" name="Int. J. Syst. Evol. Microbiol.">
        <title>Complete genome sequence of Corynebacterium casei LMG S-19264T (=DSM 44701T), isolated from a smear-ripened cheese.</title>
        <authorList>
            <consortium name="US DOE Joint Genome Institute (JGI-PGF)"/>
            <person name="Walter F."/>
            <person name="Albersmeier A."/>
            <person name="Kalinowski J."/>
            <person name="Ruckert C."/>
        </authorList>
    </citation>
    <scope>NUCLEOTIDE SEQUENCE [LARGE SCALE GENOMIC DNA]</scope>
    <source>
        <strain evidence="3 4">CGMCC 4.7206</strain>
    </source>
</reference>
<name>A0A917K968_9PSEU</name>
<dbReference type="Proteomes" id="UP001500220">
    <property type="component" value="Unassembled WGS sequence"/>
</dbReference>
<evidence type="ECO:0000313" key="2">
    <source>
        <dbReference type="EMBL" id="GAA0516101.1"/>
    </source>
</evidence>
<feature type="transmembrane region" description="Helical" evidence="1">
    <location>
        <begin position="23"/>
        <end position="42"/>
    </location>
</feature>
<evidence type="ECO:0000256" key="1">
    <source>
        <dbReference type="SAM" id="Phobius"/>
    </source>
</evidence>
<reference evidence="2" key="4">
    <citation type="submission" date="2023-12" db="EMBL/GenBank/DDBJ databases">
        <authorList>
            <person name="Sun Q."/>
            <person name="Inoue M."/>
        </authorList>
    </citation>
    <scope>NUCLEOTIDE SEQUENCE</scope>
    <source>
        <strain evidence="2">JCM 10664</strain>
    </source>
</reference>
<reference evidence="2 5" key="2">
    <citation type="journal article" date="2019" name="Int. J. Syst. Evol. Microbiol.">
        <title>The Global Catalogue of Microorganisms (GCM) 10K type strain sequencing project: providing services to taxonomists for standard genome sequencing and annotation.</title>
        <authorList>
            <consortium name="The Broad Institute Genomics Platform"/>
            <consortium name="The Broad Institute Genome Sequencing Center for Infectious Disease"/>
            <person name="Wu L."/>
            <person name="Ma J."/>
        </authorList>
    </citation>
    <scope>NUCLEOTIDE SEQUENCE [LARGE SCALE GENOMIC DNA]</scope>
    <source>
        <strain evidence="2 5">JCM 10664</strain>
    </source>
</reference>
<dbReference type="Proteomes" id="UP000597989">
    <property type="component" value="Unassembled WGS sequence"/>
</dbReference>
<keyword evidence="1" id="KW-0812">Transmembrane</keyword>
<dbReference type="AlphaFoldDB" id="A0A917K968"/>
<keyword evidence="1" id="KW-0472">Membrane</keyword>
<accession>A0A917K968</accession>
<evidence type="ECO:0000313" key="5">
    <source>
        <dbReference type="Proteomes" id="UP001500220"/>
    </source>
</evidence>